<sequence length="358" mass="38776">MEDMPPRQGPLAGIKVLEFIGLGPAPHCAMLLADLGADVVRIERLGGNGWPNPVQDRGRRILQLDIRADSGRTRCLELAAKADVLIEGYRPGVMERLGLGPDILRALNPRLVYGRITGWGQTGPLAQTAGHDINYIALAGALASMGTSGPPLPPLNLVGDYGGGSMLLAFGVLAALIERQSSGRGQVIDAAIIDGVSSLMSLFTGLAATASLSMERDRNLLNGAAPYYRSYACYDGRHIAVGALEPKFFAELLEKLGMDTRWLALQNAHENWPELEAEFTRIFAMRTQAEWCTLLESTDACFAPVLTLSEAPHHPHMQARKTYIQVDGQQQSAPVPRFSRTPGEARSSVTLKPEDDIW</sequence>
<dbReference type="Gene3D" id="3.40.50.10540">
    <property type="entry name" value="Crotonobetainyl-coa:carnitine coa-transferase, domain 1"/>
    <property type="match status" value="1"/>
</dbReference>
<reference evidence="2 3" key="1">
    <citation type="submission" date="2023-07" db="EMBL/GenBank/DDBJ databases">
        <title>Comparative genomics of wheat-associated soil bacteria to identify genetic determinants of phenazine resistance.</title>
        <authorList>
            <person name="Mouncey N."/>
        </authorList>
    </citation>
    <scope>NUCLEOTIDE SEQUENCE [LARGE SCALE GENOMIC DNA]</scope>
    <source>
        <strain evidence="2 3">W4I11</strain>
    </source>
</reference>
<accession>A0ABU0SCY3</accession>
<dbReference type="Gene3D" id="3.30.1540.10">
    <property type="entry name" value="formyl-coa transferase, domain 3"/>
    <property type="match status" value="1"/>
</dbReference>
<dbReference type="PANTHER" id="PTHR48228:SF5">
    <property type="entry name" value="ALPHA-METHYLACYL-COA RACEMASE"/>
    <property type="match status" value="1"/>
</dbReference>
<dbReference type="EMBL" id="JAUSZT010000003">
    <property type="protein sequence ID" value="MDQ0998501.1"/>
    <property type="molecule type" value="Genomic_DNA"/>
</dbReference>
<keyword evidence="3" id="KW-1185">Reference proteome</keyword>
<gene>
    <name evidence="2" type="ORF">QFZ34_003683</name>
</gene>
<keyword evidence="2" id="KW-0413">Isomerase</keyword>
<dbReference type="SUPFAM" id="SSF89796">
    <property type="entry name" value="CoA-transferase family III (CaiB/BaiF)"/>
    <property type="match status" value="1"/>
</dbReference>
<evidence type="ECO:0000256" key="1">
    <source>
        <dbReference type="SAM" id="MobiDB-lite"/>
    </source>
</evidence>
<proteinExistence type="predicted"/>
<evidence type="ECO:0000313" key="3">
    <source>
        <dbReference type="Proteomes" id="UP001237780"/>
    </source>
</evidence>
<comment type="caution">
    <text evidence="2">The sequence shown here is derived from an EMBL/GenBank/DDBJ whole genome shotgun (WGS) entry which is preliminary data.</text>
</comment>
<name>A0ABU0SCY3_9HYPH</name>
<dbReference type="InterPro" id="IPR050509">
    <property type="entry name" value="CoA-transferase_III"/>
</dbReference>
<dbReference type="InterPro" id="IPR044855">
    <property type="entry name" value="CoA-Trfase_III_dom3_sf"/>
</dbReference>
<organism evidence="2 3">
    <name type="scientific">Phyllobacterium ifriqiyense</name>
    <dbReference type="NCBI Taxonomy" id="314238"/>
    <lineage>
        <taxon>Bacteria</taxon>
        <taxon>Pseudomonadati</taxon>
        <taxon>Pseudomonadota</taxon>
        <taxon>Alphaproteobacteria</taxon>
        <taxon>Hyphomicrobiales</taxon>
        <taxon>Phyllobacteriaceae</taxon>
        <taxon>Phyllobacterium</taxon>
    </lineage>
</organism>
<dbReference type="Proteomes" id="UP001237780">
    <property type="component" value="Unassembled WGS sequence"/>
</dbReference>
<feature type="region of interest" description="Disordered" evidence="1">
    <location>
        <begin position="331"/>
        <end position="358"/>
    </location>
</feature>
<protein>
    <submittedName>
        <fullName evidence="2">Alpha-methylacyl-CoA racemase</fullName>
        <ecNumber evidence="2">5.1.99.4</ecNumber>
    </submittedName>
</protein>
<dbReference type="EC" id="5.1.99.4" evidence="2"/>
<dbReference type="GO" id="GO:0008111">
    <property type="term" value="F:alpha-methylacyl-CoA racemase activity"/>
    <property type="evidence" value="ECO:0007669"/>
    <property type="project" value="UniProtKB-EC"/>
</dbReference>
<dbReference type="Pfam" id="PF02515">
    <property type="entry name" value="CoA_transf_3"/>
    <property type="match status" value="1"/>
</dbReference>
<dbReference type="InterPro" id="IPR003673">
    <property type="entry name" value="CoA-Trfase_fam_III"/>
</dbReference>
<dbReference type="InterPro" id="IPR023606">
    <property type="entry name" value="CoA-Trfase_III_dom_1_sf"/>
</dbReference>
<dbReference type="RefSeq" id="WP_307283563.1">
    <property type="nucleotide sequence ID" value="NZ_JAUSZT010000003.1"/>
</dbReference>
<dbReference type="PANTHER" id="PTHR48228">
    <property type="entry name" value="SUCCINYL-COA--D-CITRAMALATE COA-TRANSFERASE"/>
    <property type="match status" value="1"/>
</dbReference>
<evidence type="ECO:0000313" key="2">
    <source>
        <dbReference type="EMBL" id="MDQ0998501.1"/>
    </source>
</evidence>